<dbReference type="PROSITE" id="PS00624">
    <property type="entry name" value="GMC_OXRED_2"/>
    <property type="match status" value="1"/>
</dbReference>
<keyword evidence="4 6" id="KW-0274">FAD</keyword>
<dbReference type="Pfam" id="PF05199">
    <property type="entry name" value="GMC_oxred_C"/>
    <property type="match status" value="1"/>
</dbReference>
<feature type="active site" description="Proton acceptor" evidence="6">
    <location>
        <position position="471"/>
    </location>
</feature>
<dbReference type="SUPFAM" id="SSF51905">
    <property type="entry name" value="FAD/NAD(P)-binding domain"/>
    <property type="match status" value="1"/>
</dbReference>
<dbReference type="EMBL" id="AP028908">
    <property type="protein sequence ID" value="BES84377.1"/>
    <property type="molecule type" value="Genomic_DNA"/>
</dbReference>
<accession>A0AAN0MKB1</accession>
<feature type="domain" description="Glucose-methanol-choline oxidoreductase N-terminal" evidence="9">
    <location>
        <begin position="82"/>
        <end position="105"/>
    </location>
</feature>
<keyword evidence="3 6" id="KW-0285">Flavoprotein</keyword>
<comment type="function">
    <text evidence="6">Involved in the biosynthesis of the osmoprotectant glycine betaine. Catalyzes the oxidation of choline to betaine aldehyde and betaine aldehyde to glycine betaine at the same rate.</text>
</comment>
<evidence type="ECO:0000256" key="4">
    <source>
        <dbReference type="ARBA" id="ARBA00022827"/>
    </source>
</evidence>
<dbReference type="SUPFAM" id="SSF54373">
    <property type="entry name" value="FAD-linked reductases, C-terminal domain"/>
    <property type="match status" value="1"/>
</dbReference>
<dbReference type="GO" id="GO:0008802">
    <property type="term" value="F:betaine-aldehyde dehydrogenase (NAD+) activity"/>
    <property type="evidence" value="ECO:0007669"/>
    <property type="project" value="UniProtKB-EC"/>
</dbReference>
<keyword evidence="12" id="KW-1185">Reference proteome</keyword>
<comment type="similarity">
    <text evidence="2 6 7">Belongs to the GMC oxidoreductase family.</text>
</comment>
<evidence type="ECO:0000256" key="2">
    <source>
        <dbReference type="ARBA" id="ARBA00010790"/>
    </source>
</evidence>
<dbReference type="Gene3D" id="3.50.50.60">
    <property type="entry name" value="FAD/NAD(P)-binding domain"/>
    <property type="match status" value="1"/>
</dbReference>
<dbReference type="PIRSF" id="PIRSF000137">
    <property type="entry name" value="Alcohol_oxidase"/>
    <property type="match status" value="1"/>
</dbReference>
<keyword evidence="6" id="KW-0520">NAD</keyword>
<dbReference type="AlphaFoldDB" id="A0AAN0MKB1"/>
<dbReference type="EC" id="1.2.1.8" evidence="6"/>
<dbReference type="NCBIfam" id="NF002550">
    <property type="entry name" value="PRK02106.1"/>
    <property type="match status" value="1"/>
</dbReference>
<dbReference type="PANTHER" id="PTHR11552">
    <property type="entry name" value="GLUCOSE-METHANOL-CHOLINE GMC OXIDOREDUCTASE"/>
    <property type="match status" value="1"/>
</dbReference>
<dbReference type="HAMAP" id="MF_00750">
    <property type="entry name" value="Choline_dehydrogen"/>
    <property type="match status" value="1"/>
</dbReference>
<feature type="binding site" evidence="6">
    <location>
        <begin position="4"/>
        <end position="33"/>
    </location>
    <ligand>
        <name>FAD</name>
        <dbReference type="ChEBI" id="CHEBI:57692"/>
    </ligand>
</feature>
<dbReference type="InterPro" id="IPR012132">
    <property type="entry name" value="GMC_OxRdtase"/>
</dbReference>
<evidence type="ECO:0000259" key="9">
    <source>
        <dbReference type="PROSITE" id="PS00623"/>
    </source>
</evidence>
<name>A0AAN0MKB1_9GAMM</name>
<dbReference type="NCBIfam" id="TIGR01810">
    <property type="entry name" value="betA"/>
    <property type="match status" value="1"/>
</dbReference>
<comment type="catalytic activity">
    <reaction evidence="6">
        <text>betaine aldehyde + NAD(+) + H2O = glycine betaine + NADH + 2 H(+)</text>
        <dbReference type="Rhea" id="RHEA:15305"/>
        <dbReference type="ChEBI" id="CHEBI:15377"/>
        <dbReference type="ChEBI" id="CHEBI:15378"/>
        <dbReference type="ChEBI" id="CHEBI:15710"/>
        <dbReference type="ChEBI" id="CHEBI:17750"/>
        <dbReference type="ChEBI" id="CHEBI:57540"/>
        <dbReference type="ChEBI" id="CHEBI:57945"/>
        <dbReference type="EC" id="1.2.1.8"/>
    </reaction>
</comment>
<dbReference type="InterPro" id="IPR007867">
    <property type="entry name" value="GMC_OxRtase_C"/>
</dbReference>
<dbReference type="PANTHER" id="PTHR11552:SF147">
    <property type="entry name" value="CHOLINE DEHYDROGENASE, MITOCHONDRIAL"/>
    <property type="match status" value="1"/>
</dbReference>
<dbReference type="GO" id="GO:0050660">
    <property type="term" value="F:flavin adenine dinucleotide binding"/>
    <property type="evidence" value="ECO:0007669"/>
    <property type="project" value="InterPro"/>
</dbReference>
<proteinExistence type="inferred from homology"/>
<evidence type="ECO:0000259" key="10">
    <source>
        <dbReference type="PROSITE" id="PS00624"/>
    </source>
</evidence>
<dbReference type="Proteomes" id="UP001377830">
    <property type="component" value="Chromosome"/>
</dbReference>
<comment type="pathway">
    <text evidence="6 8">Amine and polyamine biosynthesis; betaine biosynthesis via choline pathway; betaine aldehyde from choline (cytochrome c reductase route): step 1/1.</text>
</comment>
<dbReference type="RefSeq" id="WP_261849959.1">
    <property type="nucleotide sequence ID" value="NZ_AP028908.1"/>
</dbReference>
<sequence length="559" mass="62138">MEYDYIIIGAGSAGNVLAMRLTEESDVSVLLLEAGGPDYRLDFRTQMPAALAFPLQGKRYNWAYETDPEPHMNNRRMECGRGKGLGGSSLINGMCYIRGNAMDFDHWATMPGLEDWSYLDCLPYFRKAETRDVGSNDYHGASGPVSVATPKMGNNELFHAMVEAGVQAGYPRTDDLNGYQQEGFGPMDRTVTPKGRRASTARGYLDQAKGRKNLTIVTHALTDKILFDGKRAVGVAYFKGESTQTARARREVLLCAGAIASPQILQRSGVGPKALLQGLEIPVVHDLPGVGENLQDHLEMYLQYACKESVSLYPALQWFNQPKIGAEWLFNGSGIGASNQFEAGGFIRSRDEFTWPNIQYHFLPVAINYNGSNAVKEHGFQAHVGSMRSLSRGRVQVRSKDVHEHPSILFNYMSTEQDWQEFRDAIRITREIMAQPALDKYRGREISPGLEVQTDEELDEFIRTHAETAFHPSCSCKMGEDDMAVVDGQGRVHGINGLRVVDASIMPQIITGNLNATTIMIAEKIADRIRRRQPLPRSKARYYVAGNTPVRKPPLKPAS</sequence>
<dbReference type="GO" id="GO:0008812">
    <property type="term" value="F:choline dehydrogenase activity"/>
    <property type="evidence" value="ECO:0007669"/>
    <property type="project" value="UniProtKB-UniRule"/>
</dbReference>
<dbReference type="InterPro" id="IPR036188">
    <property type="entry name" value="FAD/NAD-bd_sf"/>
</dbReference>
<evidence type="ECO:0000313" key="12">
    <source>
        <dbReference type="Proteomes" id="UP001377830"/>
    </source>
</evidence>
<dbReference type="Pfam" id="PF00732">
    <property type="entry name" value="GMC_oxred_N"/>
    <property type="match status" value="1"/>
</dbReference>
<evidence type="ECO:0000256" key="3">
    <source>
        <dbReference type="ARBA" id="ARBA00022630"/>
    </source>
</evidence>
<evidence type="ECO:0000256" key="8">
    <source>
        <dbReference type="RuleBase" id="RU003969"/>
    </source>
</evidence>
<gene>
    <name evidence="6 11" type="primary">betA</name>
    <name evidence="11" type="ORF">PEC302110_14740</name>
</gene>
<dbReference type="GO" id="GO:0019285">
    <property type="term" value="P:glycine betaine biosynthetic process from choline"/>
    <property type="evidence" value="ECO:0007669"/>
    <property type="project" value="UniProtKB-UniRule"/>
</dbReference>
<evidence type="ECO:0000256" key="5">
    <source>
        <dbReference type="ARBA" id="ARBA00023002"/>
    </source>
</evidence>
<keyword evidence="5 6" id="KW-0560">Oxidoreductase</keyword>
<dbReference type="GO" id="GO:0016020">
    <property type="term" value="C:membrane"/>
    <property type="evidence" value="ECO:0007669"/>
    <property type="project" value="TreeGrafter"/>
</dbReference>
<dbReference type="InterPro" id="IPR011533">
    <property type="entry name" value="BetA"/>
</dbReference>
<comment type="cofactor">
    <cofactor evidence="1 6">
        <name>FAD</name>
        <dbReference type="ChEBI" id="CHEBI:57692"/>
    </cofactor>
</comment>
<dbReference type="InterPro" id="IPR000172">
    <property type="entry name" value="GMC_OxRdtase_N"/>
</dbReference>
<protein>
    <recommendedName>
        <fullName evidence="6">Oxygen-dependent choline dehydrogenase</fullName>
        <shortName evidence="6">CDH</shortName>
        <shortName evidence="6">CHD</shortName>
        <ecNumber evidence="6">1.1.99.1</ecNumber>
    </recommendedName>
    <alternativeName>
        <fullName evidence="6">Betaine aldehyde dehydrogenase</fullName>
        <shortName evidence="6">BADH</shortName>
        <ecNumber evidence="6">1.2.1.8</ecNumber>
    </alternativeName>
</protein>
<dbReference type="EC" id="1.1.99.1" evidence="6"/>
<reference evidence="12" key="1">
    <citation type="journal article" date="2024" name="Int. J. Syst. Evol. Microbiol.">
        <title>Pectobacterium araliae sp. nov., a pathogen causing bacterial soft rot of Japanese angelica tree in Japan.</title>
        <authorList>
            <person name="Sawada H."/>
            <person name="Someya N."/>
            <person name="Morohoshi T."/>
            <person name="Ono M."/>
            <person name="Satou M."/>
        </authorList>
    </citation>
    <scope>NUCLEOTIDE SEQUENCE [LARGE SCALE GENOMIC DNA]</scope>
    <source>
        <strain evidence="12">MAFF 302110</strain>
    </source>
</reference>
<evidence type="ECO:0000256" key="6">
    <source>
        <dbReference type="HAMAP-Rule" id="MF_00750"/>
    </source>
</evidence>
<evidence type="ECO:0000313" key="11">
    <source>
        <dbReference type="EMBL" id="BES84377.1"/>
    </source>
</evidence>
<comment type="catalytic activity">
    <reaction evidence="6 8">
        <text>choline + A = betaine aldehyde + AH2</text>
        <dbReference type="Rhea" id="RHEA:17433"/>
        <dbReference type="ChEBI" id="CHEBI:13193"/>
        <dbReference type="ChEBI" id="CHEBI:15354"/>
        <dbReference type="ChEBI" id="CHEBI:15710"/>
        <dbReference type="ChEBI" id="CHEBI:17499"/>
        <dbReference type="EC" id="1.1.99.1"/>
    </reaction>
</comment>
<dbReference type="PROSITE" id="PS00623">
    <property type="entry name" value="GMC_OXRED_1"/>
    <property type="match status" value="1"/>
</dbReference>
<evidence type="ECO:0000256" key="7">
    <source>
        <dbReference type="RuleBase" id="RU003968"/>
    </source>
</evidence>
<dbReference type="KEGG" id="parl:PEC302110_14740"/>
<dbReference type="Gene3D" id="3.30.560.10">
    <property type="entry name" value="Glucose Oxidase, domain 3"/>
    <property type="match status" value="1"/>
</dbReference>
<evidence type="ECO:0000256" key="1">
    <source>
        <dbReference type="ARBA" id="ARBA00001974"/>
    </source>
</evidence>
<organism evidence="11 12">
    <name type="scientific">Pectobacterium araliae</name>
    <dbReference type="NCBI Taxonomy" id="3073862"/>
    <lineage>
        <taxon>Bacteria</taxon>
        <taxon>Pseudomonadati</taxon>
        <taxon>Pseudomonadota</taxon>
        <taxon>Gammaproteobacteria</taxon>
        <taxon>Enterobacterales</taxon>
        <taxon>Pectobacteriaceae</taxon>
        <taxon>Pectobacterium</taxon>
    </lineage>
</organism>
<feature type="domain" description="Glucose-methanol-choline oxidoreductase N-terminal" evidence="10">
    <location>
        <begin position="257"/>
        <end position="271"/>
    </location>
</feature>